<protein>
    <submittedName>
        <fullName evidence="1">Uncharacterized protein</fullName>
    </submittedName>
</protein>
<dbReference type="AlphaFoldDB" id="A0A2K9LUY6"/>
<dbReference type="EMBL" id="CP025543">
    <property type="protein sequence ID" value="AUM62859.1"/>
    <property type="molecule type" value="Genomic_DNA"/>
</dbReference>
<keyword evidence="2" id="KW-1185">Reference proteome</keyword>
<dbReference type="KEGG" id="smoo:SMONO_v1c06100"/>
<name>A0A2K9LUY6_SPISQ</name>
<accession>A0A2K9LUY6</accession>
<sequence length="168" mass="20446">MLIEQITKRFKKKIINYDIESIKFKWEFEDLFDVLNINNFFTMMQYQLRVEYNFNQEQDIREKINIIRRSIEDAVQVAKNIEINSNKLGVLDNLIHMIYMEIKDIINDGLIMYLFYEKIHCSIEFEGQLLDTDDFFKLKLMIFNKNLDKHLDQFLKSNDINNENDYSF</sequence>
<reference evidence="1 2" key="1">
    <citation type="submission" date="2017-12" db="EMBL/GenBank/DDBJ databases">
        <title>Complete genome sequence of Spiroplasma monobiae MQ-1 (ATCC 33825).</title>
        <authorList>
            <person name="Tsai Y.-M."/>
            <person name="Lo W.-S."/>
            <person name="Wu P.-S."/>
            <person name="Cho S.-T."/>
            <person name="Kuo C.-H."/>
        </authorList>
    </citation>
    <scope>NUCLEOTIDE SEQUENCE [LARGE SCALE GENOMIC DNA]</scope>
    <source>
        <strain evidence="1 2">MQ-1</strain>
    </source>
</reference>
<gene>
    <name evidence="1" type="ORF">SMONO_v1c06100</name>
</gene>
<dbReference type="Proteomes" id="UP000234790">
    <property type="component" value="Chromosome"/>
</dbReference>
<evidence type="ECO:0000313" key="2">
    <source>
        <dbReference type="Proteomes" id="UP000234790"/>
    </source>
</evidence>
<dbReference type="OrthoDB" id="389497at2"/>
<organism evidence="1 2">
    <name type="scientific">Spiroplasma monobiae MQ-1</name>
    <dbReference type="NCBI Taxonomy" id="1336748"/>
    <lineage>
        <taxon>Bacteria</taxon>
        <taxon>Bacillati</taxon>
        <taxon>Mycoplasmatota</taxon>
        <taxon>Mollicutes</taxon>
        <taxon>Entomoplasmatales</taxon>
        <taxon>Spiroplasmataceae</taxon>
        <taxon>Spiroplasma</taxon>
    </lineage>
</organism>
<evidence type="ECO:0000313" key="1">
    <source>
        <dbReference type="EMBL" id="AUM62859.1"/>
    </source>
</evidence>
<proteinExistence type="predicted"/>
<dbReference type="RefSeq" id="WP_101780907.1">
    <property type="nucleotide sequence ID" value="NZ_CP025543.1"/>
</dbReference>